<evidence type="ECO:0000313" key="6">
    <source>
        <dbReference type="EMBL" id="RUO48279.1"/>
    </source>
</evidence>
<gene>
    <name evidence="6" type="ORF">CWE21_06965</name>
</gene>
<reference evidence="7" key="1">
    <citation type="journal article" date="2018" name="Front. Microbiol.">
        <title>Genome-Based Analysis Reveals the Taxonomy and Diversity of the Family Idiomarinaceae.</title>
        <authorList>
            <person name="Liu Y."/>
            <person name="Lai Q."/>
            <person name="Shao Z."/>
        </authorList>
    </citation>
    <scope>NUCLEOTIDE SEQUENCE [LARGE SCALE GENOMIC DNA]</scope>
    <source>
        <strain evidence="7">SW15</strain>
    </source>
</reference>
<dbReference type="EMBL" id="PIPT01000004">
    <property type="protein sequence ID" value="RUO48279.1"/>
    <property type="molecule type" value="Genomic_DNA"/>
</dbReference>
<evidence type="ECO:0000313" key="7">
    <source>
        <dbReference type="Proteomes" id="UP000286678"/>
    </source>
</evidence>
<dbReference type="AlphaFoldDB" id="A0A432XHP8"/>
<dbReference type="Pfam" id="PF13657">
    <property type="entry name" value="Couple_hipA"/>
    <property type="match status" value="1"/>
</dbReference>
<dbReference type="GO" id="GO:0004674">
    <property type="term" value="F:protein serine/threonine kinase activity"/>
    <property type="evidence" value="ECO:0007669"/>
    <property type="project" value="TreeGrafter"/>
</dbReference>
<keyword evidence="7" id="KW-1185">Reference proteome</keyword>
<evidence type="ECO:0000256" key="1">
    <source>
        <dbReference type="ARBA" id="ARBA00010164"/>
    </source>
</evidence>
<dbReference type="Proteomes" id="UP000286678">
    <property type="component" value="Unassembled WGS sequence"/>
</dbReference>
<protein>
    <submittedName>
        <fullName evidence="6">Type II toxin-antitoxin system HipA family toxin</fullName>
    </submittedName>
</protein>
<comment type="similarity">
    <text evidence="1">Belongs to the HipA Ser/Thr kinase family.</text>
</comment>
<evidence type="ECO:0000259" key="5">
    <source>
        <dbReference type="Pfam" id="PF13657"/>
    </source>
</evidence>
<dbReference type="PANTHER" id="PTHR37419">
    <property type="entry name" value="SERINE/THREONINE-PROTEIN KINASE TOXIN HIPA"/>
    <property type="match status" value="1"/>
</dbReference>
<dbReference type="OrthoDB" id="9805913at2"/>
<comment type="caution">
    <text evidence="6">The sequence shown here is derived from an EMBL/GenBank/DDBJ whole genome shotgun (WGS) entry which is preliminary data.</text>
</comment>
<dbReference type="PANTHER" id="PTHR37419:SF8">
    <property type="entry name" value="TOXIN YJJJ"/>
    <property type="match status" value="1"/>
</dbReference>
<evidence type="ECO:0000256" key="2">
    <source>
        <dbReference type="ARBA" id="ARBA00022679"/>
    </source>
</evidence>
<dbReference type="Gene3D" id="1.10.1070.20">
    <property type="match status" value="1"/>
</dbReference>
<evidence type="ECO:0000259" key="4">
    <source>
        <dbReference type="Pfam" id="PF07804"/>
    </source>
</evidence>
<dbReference type="Pfam" id="PF07804">
    <property type="entry name" value="HipA_C"/>
    <property type="match status" value="1"/>
</dbReference>
<name>A0A432XHP8_9GAMM</name>
<sequence length="404" mass="45162">MTSSAYVFIEGLEDKPVICGRFDLDAATNTGRFVYGRSYLERDEAFALDPLHLPLTEQVHVCTLQHGIFGVLADAGADAWGRKLILQMHQNQPQNELEFLIAGAGMGVGALSFSLSREKTKSKCSPNSLNDIEFLLQGKNALLAAEQVSDEVKQAFMYGSSMGGARPKTLLTHNQNDYLVKFNKPDDVYNVARVEHATMRMLAELDDLQVASTQVVTSKSGEDLLLVQRFDRKHEQVSHHFVSANSLLTEGAVNQRSLTSWYSYGQLAELLRQHSVVASDAHELFKRMVFNVLIGNTDDHARNHAWLYALPAAQEKQGWRLAPAYDVLPISASRQHALGIGEAGRIGSKENLLSQASRFGLQDFKARQLFHQIQDLVAEWPRYMAHYGVDEADIERLRKLIPKL</sequence>
<dbReference type="GO" id="GO:0005829">
    <property type="term" value="C:cytosol"/>
    <property type="evidence" value="ECO:0007669"/>
    <property type="project" value="TreeGrafter"/>
</dbReference>
<organism evidence="6 7">
    <name type="scientific">Pseudidiomarina aquimaris</name>
    <dbReference type="NCBI Taxonomy" id="641841"/>
    <lineage>
        <taxon>Bacteria</taxon>
        <taxon>Pseudomonadati</taxon>
        <taxon>Pseudomonadota</taxon>
        <taxon>Gammaproteobacteria</taxon>
        <taxon>Alteromonadales</taxon>
        <taxon>Idiomarinaceae</taxon>
        <taxon>Pseudidiomarina</taxon>
    </lineage>
</organism>
<proteinExistence type="inferred from homology"/>
<feature type="domain" description="HipA-like C-terminal" evidence="4">
    <location>
        <begin position="160"/>
        <end position="380"/>
    </location>
</feature>
<dbReference type="InterPro" id="IPR012893">
    <property type="entry name" value="HipA-like_C"/>
</dbReference>
<accession>A0A432XHP8</accession>
<keyword evidence="3" id="KW-0418">Kinase</keyword>
<feature type="domain" description="HipA N-terminal subdomain 1" evidence="5">
    <location>
        <begin position="25"/>
        <end position="113"/>
    </location>
</feature>
<evidence type="ECO:0000256" key="3">
    <source>
        <dbReference type="ARBA" id="ARBA00022777"/>
    </source>
</evidence>
<keyword evidence="2" id="KW-0808">Transferase</keyword>
<dbReference type="InterPro" id="IPR052028">
    <property type="entry name" value="HipA_Ser/Thr_kinase"/>
</dbReference>
<dbReference type="RefSeq" id="WP_126833732.1">
    <property type="nucleotide sequence ID" value="NZ_PIPT01000004.1"/>
</dbReference>
<dbReference type="InterPro" id="IPR017508">
    <property type="entry name" value="HipA_N1"/>
</dbReference>